<dbReference type="GO" id="GO:0005886">
    <property type="term" value="C:plasma membrane"/>
    <property type="evidence" value="ECO:0007669"/>
    <property type="project" value="UniProtKB-SubCell"/>
</dbReference>
<feature type="transmembrane region" description="Helical" evidence="9">
    <location>
        <begin position="324"/>
        <end position="346"/>
    </location>
</feature>
<keyword evidence="3" id="KW-1003">Cell membrane</keyword>
<feature type="transmembrane region" description="Helical" evidence="9">
    <location>
        <begin position="221"/>
        <end position="241"/>
    </location>
</feature>
<evidence type="ECO:0000256" key="5">
    <source>
        <dbReference type="ARBA" id="ARBA00022683"/>
    </source>
</evidence>
<feature type="transmembrane region" description="Helical" evidence="9">
    <location>
        <begin position="149"/>
        <end position="169"/>
    </location>
</feature>
<keyword evidence="8 9" id="KW-0472">Membrane</keyword>
<feature type="transmembrane region" description="Helical" evidence="9">
    <location>
        <begin position="88"/>
        <end position="115"/>
    </location>
</feature>
<dbReference type="EMBL" id="JACOPL010000010">
    <property type="protein sequence ID" value="MBC5726052.1"/>
    <property type="molecule type" value="Genomic_DNA"/>
</dbReference>
<dbReference type="AlphaFoldDB" id="A0A923LY15"/>
<keyword evidence="2" id="KW-0813">Transport</keyword>
<keyword evidence="5" id="KW-0598">Phosphotransferase system</keyword>
<dbReference type="PANTHER" id="PTHR37324">
    <property type="entry name" value="PTS SYSTEM GALACTITOL-SPECIFIC EIIC COMPONENT"/>
    <property type="match status" value="1"/>
</dbReference>
<name>A0A923LY15_9FIRM</name>
<evidence type="ECO:0000256" key="7">
    <source>
        <dbReference type="ARBA" id="ARBA00022989"/>
    </source>
</evidence>
<evidence type="ECO:0000256" key="3">
    <source>
        <dbReference type="ARBA" id="ARBA00022475"/>
    </source>
</evidence>
<feature type="transmembrane region" description="Helical" evidence="9">
    <location>
        <begin position="44"/>
        <end position="68"/>
    </location>
</feature>
<keyword evidence="11" id="KW-1185">Reference proteome</keyword>
<comment type="caution">
    <text evidence="10">The sequence shown here is derived from an EMBL/GenBank/DDBJ whole genome shotgun (WGS) entry which is preliminary data.</text>
</comment>
<evidence type="ECO:0000313" key="11">
    <source>
        <dbReference type="Proteomes" id="UP000606499"/>
    </source>
</evidence>
<feature type="transmembrane region" description="Helical" evidence="9">
    <location>
        <begin position="405"/>
        <end position="425"/>
    </location>
</feature>
<sequence>MTEFLQTLSNVFSTFGATVFVPIILFIIGMCMGAPAKKAFQSALLCAVGLTGFNFVVNSYSAIIAPVVNQMVTNAGVNLPGLDTGWQSVSVIAYSTKVGVLFIGVAIVLQIVLFLAKWTDVFMASDLWNNYSFMVWGSLIYALTENMMLAMACMIMQLLYILLFSEACAKRWSTYYEYDNCCMTAPHHLESLPFAVIMNWLLGKIGFNKIKLNAETLQKKLGLLGEPMFIGLIVGAIIGVIGNYNMLFGEGALAAWGTVSSAAVSTAAIMAVFPKVAGIFANAFTTMSDAYKAKAVEAGKGREWYLSVNDACGYGEPNTLVTGIILIPIMLLLSFVLPGNIILPMADLCALPYMVEIFICVSNGNIAKSVVSGAIWFSLGLIIASQLAPTFTQVAVEAGFQLPQAGVYITSFGILCHPLIAGLFYCFLSKNPIIIGAVVIVYFVMYFLFRKNKARFVEYLERSAAEYSAY</sequence>
<keyword evidence="7 9" id="KW-1133">Transmembrane helix</keyword>
<feature type="transmembrane region" description="Helical" evidence="9">
    <location>
        <begin position="431"/>
        <end position="449"/>
    </location>
</feature>
<evidence type="ECO:0000256" key="6">
    <source>
        <dbReference type="ARBA" id="ARBA00022692"/>
    </source>
</evidence>
<dbReference type="InterPro" id="IPR013853">
    <property type="entry name" value="EIIC-GAT"/>
</dbReference>
<protein>
    <submittedName>
        <fullName evidence="10">PTS galactitol transporter subunit IIC</fullName>
    </submittedName>
</protein>
<proteinExistence type="predicted"/>
<dbReference type="GO" id="GO:0009401">
    <property type="term" value="P:phosphoenolpyruvate-dependent sugar phosphotransferase system"/>
    <property type="evidence" value="ECO:0007669"/>
    <property type="project" value="UniProtKB-KW"/>
</dbReference>
<reference evidence="10" key="1">
    <citation type="submission" date="2020-08" db="EMBL/GenBank/DDBJ databases">
        <title>Genome public.</title>
        <authorList>
            <person name="Liu C."/>
            <person name="Sun Q."/>
        </authorList>
    </citation>
    <scope>NUCLEOTIDE SEQUENCE</scope>
    <source>
        <strain evidence="10">NSJ-28</strain>
    </source>
</reference>
<dbReference type="PANTHER" id="PTHR37324:SF2">
    <property type="entry name" value="PTS SYSTEM GALACTITOL-SPECIFIC EIIC COMPONENT"/>
    <property type="match status" value="1"/>
</dbReference>
<organism evidence="10 11">
    <name type="scientific">Agathobaculum faecis</name>
    <dbReference type="NCBI Taxonomy" id="2763013"/>
    <lineage>
        <taxon>Bacteria</taxon>
        <taxon>Bacillati</taxon>
        <taxon>Bacillota</taxon>
        <taxon>Clostridia</taxon>
        <taxon>Eubacteriales</taxon>
        <taxon>Butyricicoccaceae</taxon>
        <taxon>Agathobaculum</taxon>
    </lineage>
</organism>
<feature type="transmembrane region" description="Helical" evidence="9">
    <location>
        <begin position="253"/>
        <end position="273"/>
    </location>
</feature>
<keyword evidence="4" id="KW-0762">Sugar transport</keyword>
<comment type="subcellular location">
    <subcellularLocation>
        <location evidence="1">Cell membrane</location>
        <topology evidence="1">Multi-pass membrane protein</topology>
    </subcellularLocation>
</comment>
<dbReference type="GO" id="GO:0015577">
    <property type="term" value="F:galactitol transmembrane transporter activity"/>
    <property type="evidence" value="ECO:0007669"/>
    <property type="project" value="InterPro"/>
</dbReference>
<accession>A0A923LY15</accession>
<evidence type="ECO:0000256" key="8">
    <source>
        <dbReference type="ARBA" id="ARBA00023136"/>
    </source>
</evidence>
<evidence type="ECO:0000256" key="2">
    <source>
        <dbReference type="ARBA" id="ARBA00022448"/>
    </source>
</evidence>
<feature type="transmembrane region" description="Helical" evidence="9">
    <location>
        <begin position="12"/>
        <end position="32"/>
    </location>
</feature>
<dbReference type="RefSeq" id="WP_107631273.1">
    <property type="nucleotide sequence ID" value="NZ_JACOPL010000010.1"/>
</dbReference>
<dbReference type="InterPro" id="IPR004703">
    <property type="entry name" value="PTS_sugar-sp_permease"/>
</dbReference>
<evidence type="ECO:0000256" key="4">
    <source>
        <dbReference type="ARBA" id="ARBA00022597"/>
    </source>
</evidence>
<evidence type="ECO:0000313" key="10">
    <source>
        <dbReference type="EMBL" id="MBC5726052.1"/>
    </source>
</evidence>
<dbReference type="PIRSF" id="PIRSF006304">
    <property type="entry name" value="GatC"/>
    <property type="match status" value="1"/>
</dbReference>
<evidence type="ECO:0000256" key="1">
    <source>
        <dbReference type="ARBA" id="ARBA00004651"/>
    </source>
</evidence>
<keyword evidence="6 9" id="KW-0812">Transmembrane</keyword>
<gene>
    <name evidence="10" type="ORF">H8S45_11345</name>
</gene>
<dbReference type="Proteomes" id="UP000606499">
    <property type="component" value="Unassembled WGS sequence"/>
</dbReference>
<dbReference type="Pfam" id="PF03611">
    <property type="entry name" value="EIIC-GAT"/>
    <property type="match status" value="1"/>
</dbReference>
<evidence type="ECO:0000256" key="9">
    <source>
        <dbReference type="SAM" id="Phobius"/>
    </source>
</evidence>
<feature type="transmembrane region" description="Helical" evidence="9">
    <location>
        <begin position="366"/>
        <end position="384"/>
    </location>
</feature>